<dbReference type="EMBL" id="VSRR010090856">
    <property type="protein sequence ID" value="MPC92328.1"/>
    <property type="molecule type" value="Genomic_DNA"/>
</dbReference>
<organism evidence="2 3">
    <name type="scientific">Portunus trituberculatus</name>
    <name type="common">Swimming crab</name>
    <name type="synonym">Neptunus trituberculatus</name>
    <dbReference type="NCBI Taxonomy" id="210409"/>
    <lineage>
        <taxon>Eukaryota</taxon>
        <taxon>Metazoa</taxon>
        <taxon>Ecdysozoa</taxon>
        <taxon>Arthropoda</taxon>
        <taxon>Crustacea</taxon>
        <taxon>Multicrustacea</taxon>
        <taxon>Malacostraca</taxon>
        <taxon>Eumalacostraca</taxon>
        <taxon>Eucarida</taxon>
        <taxon>Decapoda</taxon>
        <taxon>Pleocyemata</taxon>
        <taxon>Brachyura</taxon>
        <taxon>Eubrachyura</taxon>
        <taxon>Portunoidea</taxon>
        <taxon>Portunidae</taxon>
        <taxon>Portuninae</taxon>
        <taxon>Portunus</taxon>
    </lineage>
</organism>
<feature type="compositionally biased region" description="Basic and acidic residues" evidence="1">
    <location>
        <begin position="20"/>
        <end position="32"/>
    </location>
</feature>
<dbReference type="Proteomes" id="UP000324222">
    <property type="component" value="Unassembled WGS sequence"/>
</dbReference>
<keyword evidence="3" id="KW-1185">Reference proteome</keyword>
<sequence>MSACVITPEGLTGKKTTRHHFPEDKDQATSLTEERTRVIHRWETDEGVRKVVSGIWCGSDCQLFILPDGRLITCPRLPSHPELRTGAANETSKKQPCAKGHGRLPARTLPCCIKAT</sequence>
<dbReference type="AlphaFoldDB" id="A0A5B7JH80"/>
<name>A0A5B7JH80_PORTR</name>
<evidence type="ECO:0000313" key="2">
    <source>
        <dbReference type="EMBL" id="MPC92328.1"/>
    </source>
</evidence>
<comment type="caution">
    <text evidence="2">The sequence shown here is derived from an EMBL/GenBank/DDBJ whole genome shotgun (WGS) entry which is preliminary data.</text>
</comment>
<gene>
    <name evidence="2" type="ORF">E2C01_087411</name>
</gene>
<evidence type="ECO:0000256" key="1">
    <source>
        <dbReference type="SAM" id="MobiDB-lite"/>
    </source>
</evidence>
<evidence type="ECO:0000313" key="3">
    <source>
        <dbReference type="Proteomes" id="UP000324222"/>
    </source>
</evidence>
<proteinExistence type="predicted"/>
<feature type="region of interest" description="Disordered" evidence="1">
    <location>
        <begin position="1"/>
        <end position="32"/>
    </location>
</feature>
<reference evidence="2 3" key="1">
    <citation type="submission" date="2019-05" db="EMBL/GenBank/DDBJ databases">
        <title>Another draft genome of Portunus trituberculatus and its Hox gene families provides insights of decapod evolution.</title>
        <authorList>
            <person name="Jeong J.-H."/>
            <person name="Song I."/>
            <person name="Kim S."/>
            <person name="Choi T."/>
            <person name="Kim D."/>
            <person name="Ryu S."/>
            <person name="Kim W."/>
        </authorList>
    </citation>
    <scope>NUCLEOTIDE SEQUENCE [LARGE SCALE GENOMIC DNA]</scope>
    <source>
        <tissue evidence="2">Muscle</tissue>
    </source>
</reference>
<protein>
    <submittedName>
        <fullName evidence="2">Uncharacterized protein</fullName>
    </submittedName>
</protein>
<accession>A0A5B7JH80</accession>